<comment type="caution">
    <text evidence="2">The sequence shown here is derived from an EMBL/GenBank/DDBJ whole genome shotgun (WGS) entry which is preliminary data.</text>
</comment>
<accession>A0A9D1CZ21</accession>
<sequence length="73" mass="8373">MGKKTQAERVLEYIKRFGSITTLEAFRDLGVTRLSARIFELRNKGLNIDSTSVTSKNRYGETCTYAKYFLKGE</sequence>
<name>A0A9D1CZ21_9FIRM</name>
<dbReference type="EMBL" id="DVFV01000069">
    <property type="protein sequence ID" value="HIQ90735.1"/>
    <property type="molecule type" value="Genomic_DNA"/>
</dbReference>
<dbReference type="InterPro" id="IPR055245">
    <property type="entry name" value="HTH_proteobacteria"/>
</dbReference>
<evidence type="ECO:0000259" key="1">
    <source>
        <dbReference type="Pfam" id="PF14090"/>
    </source>
</evidence>
<reference evidence="2" key="2">
    <citation type="journal article" date="2021" name="PeerJ">
        <title>Extensive microbial diversity within the chicken gut microbiome revealed by metagenomics and culture.</title>
        <authorList>
            <person name="Gilroy R."/>
            <person name="Ravi A."/>
            <person name="Getino M."/>
            <person name="Pursley I."/>
            <person name="Horton D.L."/>
            <person name="Alikhan N.F."/>
            <person name="Baker D."/>
            <person name="Gharbi K."/>
            <person name="Hall N."/>
            <person name="Watson M."/>
            <person name="Adriaenssens E.M."/>
            <person name="Foster-Nyarko E."/>
            <person name="Jarju S."/>
            <person name="Secka A."/>
            <person name="Antonio M."/>
            <person name="Oren A."/>
            <person name="Chaudhuri R.R."/>
            <person name="La Ragione R."/>
            <person name="Hildebrand F."/>
            <person name="Pallen M.J."/>
        </authorList>
    </citation>
    <scope>NUCLEOTIDE SEQUENCE</scope>
    <source>
        <strain evidence="2">CHK147-3167</strain>
    </source>
</reference>
<dbReference type="Pfam" id="PF14090">
    <property type="entry name" value="HTH_39"/>
    <property type="match status" value="1"/>
</dbReference>
<evidence type="ECO:0000313" key="3">
    <source>
        <dbReference type="Proteomes" id="UP000886786"/>
    </source>
</evidence>
<reference evidence="2" key="1">
    <citation type="submission" date="2020-10" db="EMBL/GenBank/DDBJ databases">
        <authorList>
            <person name="Gilroy R."/>
        </authorList>
    </citation>
    <scope>NUCLEOTIDE SEQUENCE</scope>
    <source>
        <strain evidence="2">CHK147-3167</strain>
    </source>
</reference>
<evidence type="ECO:0000313" key="2">
    <source>
        <dbReference type="EMBL" id="HIQ90735.1"/>
    </source>
</evidence>
<dbReference type="Proteomes" id="UP000886786">
    <property type="component" value="Unassembled WGS sequence"/>
</dbReference>
<organism evidence="2 3">
    <name type="scientific">Candidatus Coprosoma intestinipullorum</name>
    <dbReference type="NCBI Taxonomy" id="2840752"/>
    <lineage>
        <taxon>Bacteria</taxon>
        <taxon>Bacillati</taxon>
        <taxon>Bacillota</taxon>
        <taxon>Bacillota incertae sedis</taxon>
        <taxon>Candidatus Coprosoma</taxon>
    </lineage>
</organism>
<proteinExistence type="predicted"/>
<gene>
    <name evidence="2" type="ORF">IAB27_03805</name>
</gene>
<dbReference type="AlphaFoldDB" id="A0A9D1CZ21"/>
<feature type="domain" description="Winged helix-turn-helix" evidence="1">
    <location>
        <begin position="5"/>
        <end position="71"/>
    </location>
</feature>
<protein>
    <submittedName>
        <fullName evidence="2">Helix-turn-helix domain-containing protein</fullName>
    </submittedName>
</protein>